<name>A0A2S8S3R7_9RHOB</name>
<dbReference type="PANTHER" id="PTHR35004:SF7">
    <property type="entry name" value="INTEGRASE PROTEIN"/>
    <property type="match status" value="1"/>
</dbReference>
<dbReference type="Gene3D" id="3.30.420.10">
    <property type="entry name" value="Ribonuclease H-like superfamily/Ribonuclease H"/>
    <property type="match status" value="1"/>
</dbReference>
<dbReference type="RefSeq" id="WP_105515972.1">
    <property type="nucleotide sequence ID" value="NZ_PVEP01000009.1"/>
</dbReference>
<dbReference type="AlphaFoldDB" id="A0A2S8S3R7"/>
<gene>
    <name evidence="4" type="ORF">LX70_03403</name>
</gene>
<dbReference type="InterPro" id="IPR001584">
    <property type="entry name" value="Integrase_cat-core"/>
</dbReference>
<dbReference type="Proteomes" id="UP000238338">
    <property type="component" value="Unassembled WGS sequence"/>
</dbReference>
<protein>
    <submittedName>
        <fullName evidence="4">Transposase</fullName>
    </submittedName>
</protein>
<dbReference type="InterPro" id="IPR054353">
    <property type="entry name" value="IstA-like_C"/>
</dbReference>
<dbReference type="PANTHER" id="PTHR35004">
    <property type="entry name" value="TRANSPOSASE RV3428C-RELATED"/>
    <property type="match status" value="1"/>
</dbReference>
<dbReference type="OrthoDB" id="2065409at2"/>
<reference evidence="4 5" key="1">
    <citation type="submission" date="2018-02" db="EMBL/GenBank/DDBJ databases">
        <title>Genomic Encyclopedia of Archaeal and Bacterial Type Strains, Phase II (KMG-II): from individual species to whole genera.</title>
        <authorList>
            <person name="Goeker M."/>
        </authorList>
    </citation>
    <scope>NUCLEOTIDE SEQUENCE [LARGE SCALE GENOMIC DNA]</scope>
    <source>
        <strain evidence="4 5">DSM 18921</strain>
    </source>
</reference>
<dbReference type="EMBL" id="PVEP01000009">
    <property type="protein sequence ID" value="PQV55442.1"/>
    <property type="molecule type" value="Genomic_DNA"/>
</dbReference>
<proteinExistence type="inferred from homology"/>
<dbReference type="SUPFAM" id="SSF53098">
    <property type="entry name" value="Ribonuclease H-like"/>
    <property type="match status" value="1"/>
</dbReference>
<dbReference type="GO" id="GO:0015074">
    <property type="term" value="P:DNA integration"/>
    <property type="evidence" value="ECO:0007669"/>
    <property type="project" value="InterPro"/>
</dbReference>
<accession>A0A2S8S3R7</accession>
<feature type="domain" description="Integrase catalytic" evidence="3">
    <location>
        <begin position="124"/>
        <end position="300"/>
    </location>
</feature>
<keyword evidence="5" id="KW-1185">Reference proteome</keyword>
<sequence length="522" mass="59875">MKRVDTIARVRRAFYVQRWSVKKIVRELHVSRNTVRKILRSDETDFSYERERQPMPRIGPWQGQLEQFLSSNANKPSRERLTLIRLFEELRGLGYEGGYDAVRRFARSWSQSRGAVTAEAYVPLYYAPGEAYQFDWSHEVVVISGVTVTIKVAHVRLCHSRMMFARAYMRESQEMVFDAHDRAFAFFKGTCTRGVYDNMKTAVEAIFTGKERQYNRRFLQMCSHYLIQPVACTPASGWEKGQVENQVGLVRERFFTPRLRVKSLDELNAWLLDKCVAYAMAHRHPEEADKTIWEMFETERLHLVPYVGRFDGFHSVPASVSKTCTVRFDNNKYSVLATAVGRPVEVHAYAERIVIRQDGVVVGEHARAFGRGQTVYDPWHYVPVLARKPGALRNGAPFRDWVLPPAMAAIRRKLKGSDDGDRQMVQILSCVPDDGLQAVEAACREAVDQGVHSAPVIINILARRRDPTPLPILLTPTALRLTHEPVADCARYDRLRRTSRHGTHPNPRPDGQPQALWDAQRL</sequence>
<dbReference type="Pfam" id="PF22483">
    <property type="entry name" value="Mu-transpos_C_2"/>
    <property type="match status" value="1"/>
</dbReference>
<dbReference type="NCBIfam" id="NF033546">
    <property type="entry name" value="transpos_IS21"/>
    <property type="match status" value="1"/>
</dbReference>
<dbReference type="GO" id="GO:0003676">
    <property type="term" value="F:nucleic acid binding"/>
    <property type="evidence" value="ECO:0007669"/>
    <property type="project" value="InterPro"/>
</dbReference>
<evidence type="ECO:0000259" key="3">
    <source>
        <dbReference type="PROSITE" id="PS50994"/>
    </source>
</evidence>
<evidence type="ECO:0000313" key="4">
    <source>
        <dbReference type="EMBL" id="PQV55442.1"/>
    </source>
</evidence>
<comment type="caution">
    <text evidence="4">The sequence shown here is derived from an EMBL/GenBank/DDBJ whole genome shotgun (WGS) entry which is preliminary data.</text>
</comment>
<evidence type="ECO:0000256" key="2">
    <source>
        <dbReference type="SAM" id="MobiDB-lite"/>
    </source>
</evidence>
<comment type="similarity">
    <text evidence="1">Belongs to the transposase IS21/IS408/IS1162 family.</text>
</comment>
<dbReference type="InterPro" id="IPR036397">
    <property type="entry name" value="RNaseH_sf"/>
</dbReference>
<organism evidence="4 5">
    <name type="scientific">Albidovulum denitrificans</name>
    <dbReference type="NCBI Taxonomy" id="404881"/>
    <lineage>
        <taxon>Bacteria</taxon>
        <taxon>Pseudomonadati</taxon>
        <taxon>Pseudomonadota</taxon>
        <taxon>Alphaproteobacteria</taxon>
        <taxon>Rhodobacterales</taxon>
        <taxon>Paracoccaceae</taxon>
        <taxon>Albidovulum</taxon>
    </lineage>
</organism>
<feature type="region of interest" description="Disordered" evidence="2">
    <location>
        <begin position="498"/>
        <end position="522"/>
    </location>
</feature>
<dbReference type="PROSITE" id="PS50994">
    <property type="entry name" value="INTEGRASE"/>
    <property type="match status" value="1"/>
</dbReference>
<evidence type="ECO:0000256" key="1">
    <source>
        <dbReference type="ARBA" id="ARBA00009277"/>
    </source>
</evidence>
<dbReference type="InterPro" id="IPR012337">
    <property type="entry name" value="RNaseH-like_sf"/>
</dbReference>
<evidence type="ECO:0000313" key="5">
    <source>
        <dbReference type="Proteomes" id="UP000238338"/>
    </source>
</evidence>